<name>A0A6V7GW33_9HYME</name>
<organism evidence="2 3">
    <name type="scientific">Heterotrigona itama</name>
    <dbReference type="NCBI Taxonomy" id="395501"/>
    <lineage>
        <taxon>Eukaryota</taxon>
        <taxon>Metazoa</taxon>
        <taxon>Ecdysozoa</taxon>
        <taxon>Arthropoda</taxon>
        <taxon>Hexapoda</taxon>
        <taxon>Insecta</taxon>
        <taxon>Pterygota</taxon>
        <taxon>Neoptera</taxon>
        <taxon>Endopterygota</taxon>
        <taxon>Hymenoptera</taxon>
        <taxon>Apocrita</taxon>
        <taxon>Aculeata</taxon>
        <taxon>Apoidea</taxon>
        <taxon>Anthophila</taxon>
        <taxon>Apidae</taxon>
        <taxon>Heterotrigona</taxon>
    </lineage>
</organism>
<dbReference type="AlphaFoldDB" id="A0A6V7GW33"/>
<proteinExistence type="predicted"/>
<evidence type="ECO:0000313" key="3">
    <source>
        <dbReference type="Proteomes" id="UP000752696"/>
    </source>
</evidence>
<reference evidence="2" key="1">
    <citation type="submission" date="2020-07" db="EMBL/GenBank/DDBJ databases">
        <authorList>
            <person name="Nazaruddin N."/>
        </authorList>
    </citation>
    <scope>NUCLEOTIDE SEQUENCE</scope>
</reference>
<feature type="non-terminal residue" evidence="2">
    <location>
        <position position="1"/>
    </location>
</feature>
<dbReference type="OrthoDB" id="7472549at2759"/>
<evidence type="ECO:0000256" key="1">
    <source>
        <dbReference type="SAM" id="MobiDB-lite"/>
    </source>
</evidence>
<gene>
    <name evidence="2" type="ORF">MHI_LOCUS170554</name>
</gene>
<feature type="compositionally biased region" description="Acidic residues" evidence="1">
    <location>
        <begin position="8"/>
        <end position="21"/>
    </location>
</feature>
<evidence type="ECO:0000313" key="2">
    <source>
        <dbReference type="EMBL" id="CAD1469964.1"/>
    </source>
</evidence>
<comment type="caution">
    <text evidence="2">The sequence shown here is derived from an EMBL/GenBank/DDBJ whole genome shotgun (WGS) entry which is preliminary data.</text>
</comment>
<sequence>ECSGTSYEENENELSQNEDEIEIPKLDESGQTEKSSDSEVGNFRNFRRSRKRIRIPSDSKSENDANIPRSSQNLDAFCDTEIGIDETIWKKLEVGGSSGRPLIHTIFKNVAGPTSSAKIC</sequence>
<dbReference type="EMBL" id="CAJDYZ010003235">
    <property type="protein sequence ID" value="CAD1469964.1"/>
    <property type="molecule type" value="Genomic_DNA"/>
</dbReference>
<dbReference type="Proteomes" id="UP000752696">
    <property type="component" value="Unassembled WGS sequence"/>
</dbReference>
<feature type="region of interest" description="Disordered" evidence="1">
    <location>
        <begin position="1"/>
        <end position="72"/>
    </location>
</feature>
<feature type="compositionally biased region" description="Basic residues" evidence="1">
    <location>
        <begin position="45"/>
        <end position="54"/>
    </location>
</feature>
<protein>
    <submittedName>
        <fullName evidence="2">Uncharacterized protein</fullName>
    </submittedName>
</protein>
<keyword evidence="3" id="KW-1185">Reference proteome</keyword>
<accession>A0A6V7GW33</accession>